<proteinExistence type="evidence at transcript level"/>
<dbReference type="AlphaFoldDB" id="S6B139"/>
<evidence type="ECO:0000313" key="1">
    <source>
        <dbReference type="EMBL" id="BAN65068.1"/>
    </source>
</evidence>
<accession>S6B139</accession>
<protein>
    <submittedName>
        <fullName evidence="1">Uncharacterized protein</fullName>
    </submittedName>
</protein>
<sequence length="60" mass="6815">MHFRIICFHTKRYSKVHSSRVMSSFALCHATNYSIIGCYPVNNDATKTTCAVVMSDLEMP</sequence>
<name>S6B139_BABBO</name>
<organism evidence="1">
    <name type="scientific">Babesia bovis</name>
    <dbReference type="NCBI Taxonomy" id="5865"/>
    <lineage>
        <taxon>Eukaryota</taxon>
        <taxon>Sar</taxon>
        <taxon>Alveolata</taxon>
        <taxon>Apicomplexa</taxon>
        <taxon>Aconoidasida</taxon>
        <taxon>Piroplasmida</taxon>
        <taxon>Babesiidae</taxon>
        <taxon>Babesia</taxon>
    </lineage>
</organism>
<dbReference type="EMBL" id="AK441274">
    <property type="protein sequence ID" value="BAN65068.1"/>
    <property type="molecule type" value="mRNA"/>
</dbReference>
<reference evidence="1" key="1">
    <citation type="journal article" date="2014" name="BMC Genomics">
        <title>The Babesia bovis gene and promoter model: an update from full-length EST analysis.</title>
        <authorList>
            <person name="Yamagishi J."/>
            <person name="Wakaguri H."/>
            <person name="Yokoyama N."/>
            <person name="Yamashita R."/>
            <person name="Suzuki Y."/>
            <person name="Xuan X."/>
            <person name="Igarashi I."/>
        </authorList>
    </citation>
    <scope>NUCLEOTIDE SEQUENCE</scope>
    <source>
        <strain evidence="1">Texas</strain>
    </source>
</reference>